<accession>A0A2N0QLQ0</accession>
<dbReference type="VEuPathDB" id="FungiDB:RhiirA1_482542"/>
<protein>
    <submittedName>
        <fullName evidence="2">Uncharacterized protein</fullName>
    </submittedName>
</protein>
<evidence type="ECO:0000256" key="1">
    <source>
        <dbReference type="SAM" id="MobiDB-lite"/>
    </source>
</evidence>
<evidence type="ECO:0000313" key="2">
    <source>
        <dbReference type="EMBL" id="PKC51976.1"/>
    </source>
</evidence>
<gene>
    <name evidence="2" type="ORF">RhiirA1_482542</name>
</gene>
<organism evidence="2 3">
    <name type="scientific">Rhizophagus irregularis</name>
    <dbReference type="NCBI Taxonomy" id="588596"/>
    <lineage>
        <taxon>Eukaryota</taxon>
        <taxon>Fungi</taxon>
        <taxon>Fungi incertae sedis</taxon>
        <taxon>Mucoromycota</taxon>
        <taxon>Glomeromycotina</taxon>
        <taxon>Glomeromycetes</taxon>
        <taxon>Glomerales</taxon>
        <taxon>Glomeraceae</taxon>
        <taxon>Rhizophagus</taxon>
    </lineage>
</organism>
<dbReference type="EMBL" id="LLXH01006626">
    <property type="protein sequence ID" value="PKC51976.1"/>
    <property type="molecule type" value="Genomic_DNA"/>
</dbReference>
<dbReference type="AlphaFoldDB" id="A0A2N0QLQ0"/>
<feature type="non-terminal residue" evidence="2">
    <location>
        <position position="1"/>
    </location>
</feature>
<reference evidence="2 3" key="1">
    <citation type="submission" date="2017-10" db="EMBL/GenBank/DDBJ databases">
        <title>Extensive intraspecific genome diversity in a model arbuscular mycorrhizal fungus.</title>
        <authorList>
            <person name="Chen E.C.H."/>
            <person name="Morin E."/>
            <person name="Baudet D."/>
            <person name="Noel J."/>
            <person name="Ndikumana S."/>
            <person name="Charron P."/>
            <person name="St-Onge C."/>
            <person name="Giorgi J."/>
            <person name="Grigoriev I.V."/>
            <person name="Roux C."/>
            <person name="Martin F.M."/>
            <person name="Corradi N."/>
        </authorList>
    </citation>
    <scope>NUCLEOTIDE SEQUENCE [LARGE SCALE GENOMIC DNA]</scope>
    <source>
        <strain evidence="2 3">A1</strain>
    </source>
</reference>
<name>A0A2N0QLQ0_9GLOM</name>
<evidence type="ECO:0000313" key="3">
    <source>
        <dbReference type="Proteomes" id="UP000232688"/>
    </source>
</evidence>
<feature type="region of interest" description="Disordered" evidence="1">
    <location>
        <begin position="75"/>
        <end position="94"/>
    </location>
</feature>
<comment type="caution">
    <text evidence="2">The sequence shown here is derived from an EMBL/GenBank/DDBJ whole genome shotgun (WGS) entry which is preliminary data.</text>
</comment>
<dbReference type="VEuPathDB" id="FungiDB:RhiirFUN_019134"/>
<dbReference type="Proteomes" id="UP000232688">
    <property type="component" value="Unassembled WGS sequence"/>
</dbReference>
<sequence>AFENISNYGFGISANLKYFGFGPSLVSGKHQKLYDRWLLPHVKNSDFKDKSLKYILENLDQIIEKKIERYTRSLLEDSDSGRNSSDSDDDGNNRYQYIKYKGFIGRFDNVCNKMELNFKI</sequence>
<proteinExistence type="predicted"/>
<reference evidence="2 3" key="2">
    <citation type="submission" date="2017-10" db="EMBL/GenBank/DDBJ databases">
        <title>Genome analyses suggest a sexual origin of heterokaryosis in a supposedly ancient asexual fungus.</title>
        <authorList>
            <person name="Corradi N."/>
            <person name="Sedzielewska K."/>
            <person name="Noel J."/>
            <person name="Charron P."/>
            <person name="Farinelli L."/>
            <person name="Marton T."/>
            <person name="Kruger M."/>
            <person name="Pelin A."/>
            <person name="Brachmann A."/>
            <person name="Corradi N."/>
        </authorList>
    </citation>
    <scope>NUCLEOTIDE SEQUENCE [LARGE SCALE GENOMIC DNA]</scope>
    <source>
        <strain evidence="2 3">A1</strain>
    </source>
</reference>